<dbReference type="InterPro" id="IPR025110">
    <property type="entry name" value="AMP-bd_C"/>
</dbReference>
<dbReference type="PROSITE" id="PS50075">
    <property type="entry name" value="CARRIER"/>
    <property type="match status" value="1"/>
</dbReference>
<dbReference type="InterPro" id="IPR045851">
    <property type="entry name" value="AMP-bd_C_sf"/>
</dbReference>
<gene>
    <name evidence="2" type="ORF">FB459_1962</name>
</gene>
<dbReference type="Pfam" id="PF00550">
    <property type="entry name" value="PP-binding"/>
    <property type="match status" value="1"/>
</dbReference>
<dbReference type="SUPFAM" id="SSF47336">
    <property type="entry name" value="ACP-like"/>
    <property type="match status" value="1"/>
</dbReference>
<dbReference type="PANTHER" id="PTHR45527">
    <property type="entry name" value="NONRIBOSOMAL PEPTIDE SYNTHETASE"/>
    <property type="match status" value="1"/>
</dbReference>
<sequence length="566" mass="61327">MPPQRLSLAEHIRDTANRTPNAVAIEHAERRITYVELEAAIEHLTETLRTTCPAGRFVGILGQRGPAAVIAIVASLRARRPFVILDDRDSTATNRQKVGLLGVALITGPEPSGWRPIVGPVPEKWEAHPGGNTRFDTTGVAYAIYTSGSTGQPKCVLVRSTPLATIIHDHVDRLEVNGASRTLQFARLTFDGCLTEILWTLSAGACLVIVAEDELAPGDPLQRTLERHRITHLKTTPFALTVTDPTPEMSLERVINGGGACRPNTIARWSSIARFHNAYGLTETTICNLLTRPLDGRKEWQSIPLGDVVGDCDVLVASPHSDHSRPVEGVPGELVITGDSVALGYLTASGVETFDEEFRTGDMVELTDNGLCFVQRSDRQVKVRGYRIDPGEIEHAVCRFESVRDAAVVTEGLDARERTDDALVCYYAGDADPTHLRAHLDRTLDPYKVPSVLERVDQLPHTSNGKVDIAALAAGRRERLDSTGTSSTPMDTLLQYVAAITGAPAVRPTDNFFDLGGDSASSLALVNKLRSLGWHDAGVRDVLRAQDVAALGDALMQRNGVQTCAD</sequence>
<protein>
    <submittedName>
        <fullName evidence="2">Phosphopantetheine binding protein</fullName>
    </submittedName>
</protein>
<dbReference type="InterPro" id="IPR036736">
    <property type="entry name" value="ACP-like_sf"/>
</dbReference>
<evidence type="ECO:0000313" key="3">
    <source>
        <dbReference type="Proteomes" id="UP000320806"/>
    </source>
</evidence>
<accession>A0A542EGY8</accession>
<dbReference type="Pfam" id="PF00501">
    <property type="entry name" value="AMP-binding"/>
    <property type="match status" value="1"/>
</dbReference>
<dbReference type="Gene3D" id="1.10.1200.10">
    <property type="entry name" value="ACP-like"/>
    <property type="match status" value="1"/>
</dbReference>
<dbReference type="GO" id="GO:0044550">
    <property type="term" value="P:secondary metabolite biosynthetic process"/>
    <property type="evidence" value="ECO:0007669"/>
    <property type="project" value="TreeGrafter"/>
</dbReference>
<dbReference type="Pfam" id="PF13193">
    <property type="entry name" value="AMP-binding_C"/>
    <property type="match status" value="1"/>
</dbReference>
<reference evidence="2 3" key="1">
    <citation type="submission" date="2019-06" db="EMBL/GenBank/DDBJ databases">
        <title>Sequencing the genomes of 1000 actinobacteria strains.</title>
        <authorList>
            <person name="Klenk H.-P."/>
        </authorList>
    </citation>
    <scope>NUCLEOTIDE SEQUENCE [LARGE SCALE GENOMIC DNA]</scope>
    <source>
        <strain evidence="2 3">DSM 19828</strain>
    </source>
</reference>
<comment type="caution">
    <text evidence="2">The sequence shown here is derived from an EMBL/GenBank/DDBJ whole genome shotgun (WGS) entry which is preliminary data.</text>
</comment>
<dbReference type="Gene3D" id="3.40.50.12780">
    <property type="entry name" value="N-terminal domain of ligase-like"/>
    <property type="match status" value="1"/>
</dbReference>
<organism evidence="2 3">
    <name type="scientific">Yimella lutea</name>
    <dbReference type="NCBI Taxonomy" id="587872"/>
    <lineage>
        <taxon>Bacteria</taxon>
        <taxon>Bacillati</taxon>
        <taxon>Actinomycetota</taxon>
        <taxon>Actinomycetes</taxon>
        <taxon>Micrococcales</taxon>
        <taxon>Dermacoccaceae</taxon>
        <taxon>Yimella</taxon>
    </lineage>
</organism>
<keyword evidence="3" id="KW-1185">Reference proteome</keyword>
<dbReference type="GO" id="GO:0043041">
    <property type="term" value="P:amino acid activation for nonribosomal peptide biosynthetic process"/>
    <property type="evidence" value="ECO:0007669"/>
    <property type="project" value="TreeGrafter"/>
</dbReference>
<proteinExistence type="predicted"/>
<dbReference type="EMBL" id="VFMO01000001">
    <property type="protein sequence ID" value="TQJ14496.1"/>
    <property type="molecule type" value="Genomic_DNA"/>
</dbReference>
<dbReference type="InterPro" id="IPR000873">
    <property type="entry name" value="AMP-dep_synth/lig_dom"/>
</dbReference>
<feature type="domain" description="Carrier" evidence="1">
    <location>
        <begin position="484"/>
        <end position="559"/>
    </location>
</feature>
<dbReference type="GO" id="GO:0005737">
    <property type="term" value="C:cytoplasm"/>
    <property type="evidence" value="ECO:0007669"/>
    <property type="project" value="TreeGrafter"/>
</dbReference>
<dbReference type="GO" id="GO:0031177">
    <property type="term" value="F:phosphopantetheine binding"/>
    <property type="evidence" value="ECO:0007669"/>
    <property type="project" value="TreeGrafter"/>
</dbReference>
<evidence type="ECO:0000259" key="1">
    <source>
        <dbReference type="PROSITE" id="PS50075"/>
    </source>
</evidence>
<dbReference type="RefSeq" id="WP_211345166.1">
    <property type="nucleotide sequence ID" value="NZ_BAABCI010000029.1"/>
</dbReference>
<dbReference type="InterPro" id="IPR042099">
    <property type="entry name" value="ANL_N_sf"/>
</dbReference>
<name>A0A542EGY8_9MICO</name>
<dbReference type="AlphaFoldDB" id="A0A542EGY8"/>
<dbReference type="Proteomes" id="UP000320806">
    <property type="component" value="Unassembled WGS sequence"/>
</dbReference>
<dbReference type="SUPFAM" id="SSF56801">
    <property type="entry name" value="Acetyl-CoA synthetase-like"/>
    <property type="match status" value="1"/>
</dbReference>
<dbReference type="Gene3D" id="3.30.300.30">
    <property type="match status" value="1"/>
</dbReference>
<evidence type="ECO:0000313" key="2">
    <source>
        <dbReference type="EMBL" id="TQJ14496.1"/>
    </source>
</evidence>
<dbReference type="InterPro" id="IPR009081">
    <property type="entry name" value="PP-bd_ACP"/>
</dbReference>
<dbReference type="PANTHER" id="PTHR45527:SF1">
    <property type="entry name" value="FATTY ACID SYNTHASE"/>
    <property type="match status" value="1"/>
</dbReference>